<dbReference type="AlphaFoldDB" id="A0A4V3A9E5"/>
<dbReference type="Proteomes" id="UP000295096">
    <property type="component" value="Unassembled WGS sequence"/>
</dbReference>
<evidence type="ECO:0000313" key="2">
    <source>
        <dbReference type="Proteomes" id="UP000295096"/>
    </source>
</evidence>
<gene>
    <name evidence="1" type="ORF">E2C06_30145</name>
</gene>
<proteinExistence type="predicted"/>
<reference evidence="1 2" key="1">
    <citation type="journal article" date="2016" name="J. Microbiol.">
        <title>Dankookia rubra gen. nov., sp. nov., an alphaproteobacterium isolated from sediment of a shallow stream.</title>
        <authorList>
            <person name="Kim W.H."/>
            <person name="Kim D.H."/>
            <person name="Kang K."/>
            <person name="Ahn T.Y."/>
        </authorList>
    </citation>
    <scope>NUCLEOTIDE SEQUENCE [LARGE SCALE GENOMIC DNA]</scope>
    <source>
        <strain evidence="1 2">JCM30602</strain>
    </source>
</reference>
<dbReference type="EMBL" id="SMSJ01000090">
    <property type="protein sequence ID" value="TDH58915.1"/>
    <property type="molecule type" value="Genomic_DNA"/>
</dbReference>
<dbReference type="OrthoDB" id="4527744at2"/>
<accession>A0A4V3A9E5</accession>
<name>A0A4V3A9E5_9PROT</name>
<dbReference type="SUPFAM" id="SSF55961">
    <property type="entry name" value="Bet v1-like"/>
    <property type="match status" value="1"/>
</dbReference>
<evidence type="ECO:0000313" key="1">
    <source>
        <dbReference type="EMBL" id="TDH58915.1"/>
    </source>
</evidence>
<dbReference type="NCBIfam" id="NF035924">
    <property type="entry name" value="scytonem_ScyC"/>
    <property type="match status" value="1"/>
</dbReference>
<keyword evidence="2" id="KW-1185">Reference proteome</keyword>
<dbReference type="RefSeq" id="WP_133292283.1">
    <property type="nucleotide sequence ID" value="NZ_SMSJ01000090.1"/>
</dbReference>
<evidence type="ECO:0008006" key="3">
    <source>
        <dbReference type="Google" id="ProtNLM"/>
    </source>
</evidence>
<comment type="caution">
    <text evidence="1">The sequence shown here is derived from an EMBL/GenBank/DDBJ whole genome shotgun (WGS) entry which is preliminary data.</text>
</comment>
<protein>
    <recommendedName>
        <fullName evidence="3">SRPBCC family protein</fullName>
    </recommendedName>
</protein>
<sequence length="330" mass="37550">MESNTFATSTYIQTTPEAAFDYLRDLRNLDEWTLYSRMVEQVDENTWRGTASGYQHDLYYHVRPIETPNFRGVEWHCGFEPGKYFQCYPALALPAAYVGSDEPGVYFHWLSFVGPERRTPMIMQGIHTVHTAEIRSLKGNLERRAGLGAAARGRFRIDTASIFVDAPLDLAAGYLGDLRNLPEWAFFIRPGAQAGGEIGESEGSFEDEYGQPVEVRLLRHDCFNYVILEFEHRYPQHGFVQRNLMFLVPCAYAFGNPQAKGCIQHRVAFFEQSAPPRHGKFEQSAPPRHGKLQIEDYGAESMSLKRRLEQQAGNLDSFARGMSYQTETPA</sequence>
<organism evidence="1 2">
    <name type="scientific">Dankookia rubra</name>
    <dbReference type="NCBI Taxonomy" id="1442381"/>
    <lineage>
        <taxon>Bacteria</taxon>
        <taxon>Pseudomonadati</taxon>
        <taxon>Pseudomonadota</taxon>
        <taxon>Alphaproteobacteria</taxon>
        <taxon>Acetobacterales</taxon>
        <taxon>Roseomonadaceae</taxon>
        <taxon>Dankookia</taxon>
    </lineage>
</organism>